<dbReference type="EMBL" id="SOAG01000037">
    <property type="protein sequence ID" value="TDS51456.1"/>
    <property type="molecule type" value="Genomic_DNA"/>
</dbReference>
<dbReference type="Proteomes" id="UP000295215">
    <property type="component" value="Unassembled WGS sequence"/>
</dbReference>
<comment type="caution">
    <text evidence="1">The sequence shown here is derived from an EMBL/GenBank/DDBJ whole genome shotgun (WGS) entry which is preliminary data.</text>
</comment>
<proteinExistence type="predicted"/>
<dbReference type="AlphaFoldDB" id="A0A4R7EP94"/>
<dbReference type="RefSeq" id="WP_133713679.1">
    <property type="nucleotide sequence ID" value="NZ_SOAG01000037.1"/>
</dbReference>
<protein>
    <submittedName>
        <fullName evidence="1">Uncharacterized protein</fullName>
    </submittedName>
</protein>
<organism evidence="1 2">
    <name type="scientific">Myroides indicus</name>
    <dbReference type="NCBI Taxonomy" id="1323422"/>
    <lineage>
        <taxon>Bacteria</taxon>
        <taxon>Pseudomonadati</taxon>
        <taxon>Bacteroidota</taxon>
        <taxon>Flavobacteriia</taxon>
        <taxon>Flavobacteriales</taxon>
        <taxon>Flavobacteriaceae</taxon>
        <taxon>Myroides</taxon>
    </lineage>
</organism>
<evidence type="ECO:0000313" key="2">
    <source>
        <dbReference type="Proteomes" id="UP000295215"/>
    </source>
</evidence>
<name>A0A4R7EP94_9FLAO</name>
<evidence type="ECO:0000313" key="1">
    <source>
        <dbReference type="EMBL" id="TDS51456.1"/>
    </source>
</evidence>
<keyword evidence="2" id="KW-1185">Reference proteome</keyword>
<accession>A0A4R7EP94</accession>
<reference evidence="1 2" key="1">
    <citation type="submission" date="2019-03" db="EMBL/GenBank/DDBJ databases">
        <title>Genomic Encyclopedia of Archaeal and Bacterial Type Strains, Phase II (KMG-II): from individual species to whole genera.</title>
        <authorList>
            <person name="Goeker M."/>
        </authorList>
    </citation>
    <scope>NUCLEOTIDE SEQUENCE [LARGE SCALE GENOMIC DNA]</scope>
    <source>
        <strain evidence="1 2">DSM 28213</strain>
    </source>
</reference>
<gene>
    <name evidence="1" type="ORF">C8P70_13714</name>
</gene>
<dbReference type="OrthoDB" id="1515553at2"/>
<sequence length="256" mass="29585">MKTIVQYILGVSVLILFQNCKTSDDNCCGEPYAKNHYIQFFMSDLKEDGIFIEKYLKANLIIDEEQKTINIEKENDSMQNHYMSVVLRFQNIYSRGSVQGQVNRYEEYAELINDNHYPLSIYNSWLYAFPTAIVDTFQSVKIFTDEDYIADFPAGSDVSSLFNIYFEDPLLTIQNNYQSVTAADTYQDKRMGSFPHTITGNVLSEIDFSQKNFIGGQWLLMPNQKPDILGEYTFTIEITTNNGRVITKITEPFMIN</sequence>